<dbReference type="PROSITE" id="PS00902">
    <property type="entry name" value="GLUTAMATE_5_KINASE"/>
    <property type="match status" value="1"/>
</dbReference>
<dbReference type="Gene3D" id="2.30.130.10">
    <property type="entry name" value="PUA domain"/>
    <property type="match status" value="1"/>
</dbReference>
<dbReference type="GO" id="GO:0003723">
    <property type="term" value="F:RNA binding"/>
    <property type="evidence" value="ECO:0007669"/>
    <property type="project" value="InterPro"/>
</dbReference>
<keyword evidence="3" id="KW-0641">Proline biosynthesis</keyword>
<dbReference type="CDD" id="cd21157">
    <property type="entry name" value="PUA_G5K"/>
    <property type="match status" value="1"/>
</dbReference>
<dbReference type="NCBIfam" id="TIGR01027">
    <property type="entry name" value="proB"/>
    <property type="match status" value="1"/>
</dbReference>
<evidence type="ECO:0000256" key="2">
    <source>
        <dbReference type="ARBA" id="ARBA00022605"/>
    </source>
</evidence>
<dbReference type="InterPro" id="IPR036974">
    <property type="entry name" value="PUA_sf"/>
</dbReference>
<evidence type="ECO:0000256" key="7">
    <source>
        <dbReference type="ARBA" id="ARBA00022840"/>
    </source>
</evidence>
<reference evidence="9" key="1">
    <citation type="submission" date="2018-06" db="EMBL/GenBank/DDBJ databases">
        <authorList>
            <person name="Zhirakovskaya E."/>
        </authorList>
    </citation>
    <scope>NUCLEOTIDE SEQUENCE</scope>
</reference>
<gene>
    <name evidence="9" type="ORF">MNBD_DELTA03-1017</name>
</gene>
<dbReference type="InterPro" id="IPR001057">
    <property type="entry name" value="Glu/AcGlu_kinase"/>
</dbReference>
<dbReference type="GO" id="GO:0004349">
    <property type="term" value="F:glutamate 5-kinase activity"/>
    <property type="evidence" value="ECO:0007669"/>
    <property type="project" value="UniProtKB-EC"/>
</dbReference>
<name>A0A3B0VXS4_9ZZZZ</name>
<keyword evidence="4 9" id="KW-0808">Transferase</keyword>
<evidence type="ECO:0000256" key="1">
    <source>
        <dbReference type="ARBA" id="ARBA00022490"/>
    </source>
</evidence>
<dbReference type="HAMAP" id="MF_00456">
    <property type="entry name" value="ProB"/>
    <property type="match status" value="1"/>
</dbReference>
<dbReference type="InterPro" id="IPR001048">
    <property type="entry name" value="Asp/Glu/Uridylate_kinase"/>
</dbReference>
<dbReference type="SMART" id="SM00359">
    <property type="entry name" value="PUA"/>
    <property type="match status" value="1"/>
</dbReference>
<dbReference type="InterPro" id="IPR002478">
    <property type="entry name" value="PUA"/>
</dbReference>
<dbReference type="PRINTS" id="PR00474">
    <property type="entry name" value="GLU5KINASE"/>
</dbReference>
<dbReference type="PANTHER" id="PTHR43654">
    <property type="entry name" value="GLUTAMATE 5-KINASE"/>
    <property type="match status" value="1"/>
</dbReference>
<keyword evidence="7" id="KW-0067">ATP-binding</keyword>
<dbReference type="Pfam" id="PF01472">
    <property type="entry name" value="PUA"/>
    <property type="match status" value="1"/>
</dbReference>
<dbReference type="PROSITE" id="PS50890">
    <property type="entry name" value="PUA"/>
    <property type="match status" value="1"/>
</dbReference>
<dbReference type="CDD" id="cd04242">
    <property type="entry name" value="AAK_G5K_ProB"/>
    <property type="match status" value="1"/>
</dbReference>
<dbReference type="InterPro" id="IPR036393">
    <property type="entry name" value="AceGlu_kinase-like_sf"/>
</dbReference>
<protein>
    <submittedName>
        <fullName evidence="9">Glutamate 5-kinase / RNA-binding C-terminal domain PUA</fullName>
        <ecNumber evidence="9">2.7.2.11</ecNumber>
    </submittedName>
</protein>
<keyword evidence="6 9" id="KW-0418">Kinase</keyword>
<evidence type="ECO:0000256" key="6">
    <source>
        <dbReference type="ARBA" id="ARBA00022777"/>
    </source>
</evidence>
<dbReference type="EMBL" id="UOEX01000158">
    <property type="protein sequence ID" value="VAW36184.1"/>
    <property type="molecule type" value="Genomic_DNA"/>
</dbReference>
<dbReference type="PIRSF" id="PIRSF000729">
    <property type="entry name" value="GK"/>
    <property type="match status" value="1"/>
</dbReference>
<dbReference type="FunFam" id="3.40.1160.10:FF:000018">
    <property type="entry name" value="Glutamate 5-kinase"/>
    <property type="match status" value="1"/>
</dbReference>
<dbReference type="AlphaFoldDB" id="A0A3B0VXS4"/>
<organism evidence="9">
    <name type="scientific">hydrothermal vent metagenome</name>
    <dbReference type="NCBI Taxonomy" id="652676"/>
    <lineage>
        <taxon>unclassified sequences</taxon>
        <taxon>metagenomes</taxon>
        <taxon>ecological metagenomes</taxon>
    </lineage>
</organism>
<dbReference type="GO" id="GO:0005524">
    <property type="term" value="F:ATP binding"/>
    <property type="evidence" value="ECO:0007669"/>
    <property type="project" value="UniProtKB-KW"/>
</dbReference>
<evidence type="ECO:0000256" key="3">
    <source>
        <dbReference type="ARBA" id="ARBA00022650"/>
    </source>
</evidence>
<dbReference type="InterPro" id="IPR011529">
    <property type="entry name" value="Glu_5kinase"/>
</dbReference>
<dbReference type="SUPFAM" id="SSF88697">
    <property type="entry name" value="PUA domain-like"/>
    <property type="match status" value="1"/>
</dbReference>
<keyword evidence="1" id="KW-0963">Cytoplasm</keyword>
<accession>A0A3B0VXS4</accession>
<dbReference type="Pfam" id="PF00696">
    <property type="entry name" value="AA_kinase"/>
    <property type="match status" value="1"/>
</dbReference>
<proteinExistence type="inferred from homology"/>
<evidence type="ECO:0000256" key="5">
    <source>
        <dbReference type="ARBA" id="ARBA00022741"/>
    </source>
</evidence>
<dbReference type="PANTHER" id="PTHR43654:SF1">
    <property type="entry name" value="ISOPENTENYL PHOSPHATE KINASE"/>
    <property type="match status" value="1"/>
</dbReference>
<dbReference type="InterPro" id="IPR005715">
    <property type="entry name" value="Glu_5kinase/COase_Synthase"/>
</dbReference>
<evidence type="ECO:0000256" key="4">
    <source>
        <dbReference type="ARBA" id="ARBA00022679"/>
    </source>
</evidence>
<dbReference type="InterPro" id="IPR019797">
    <property type="entry name" value="Glutamate_5-kinase_CS"/>
</dbReference>
<evidence type="ECO:0000259" key="8">
    <source>
        <dbReference type="SMART" id="SM00359"/>
    </source>
</evidence>
<sequence length="384" mass="41896">MTFQLGIDEGLNRRRQLLNGARRLVVKVGSAVLTTSQGLNLPVMEELARDLTALRQSGLEIILVSSGAVAAGRKALGLGNRPLNMKEKQAAAAFGQSALMRVYEDIFEARQQKVAQVLLTHNDLANRDRYLNIRNTLFTMFDWQLLPIINENDTVSVKELRFGDNDTLAAMTTNLIGADAMICLTDVDGLYSGDPALDPEARLVHTVARVDQEVEDMAGHVHSALGTGGMRSKIMAARMVAARGGSSLICCGREAGIMRRLFSGEPVGTFFLPQDEIMHSRQHWIAYTLRPKGFLVLDEGACQAIMAGGKSLLPSGIIEIRGDFGIGDPVHCLDSNGEPLAAGLVNYAARHIKKIQGRQSKEIKEILGFVDSEEIIHRDNLVLL</sequence>
<dbReference type="Gene3D" id="3.40.1160.10">
    <property type="entry name" value="Acetylglutamate kinase-like"/>
    <property type="match status" value="1"/>
</dbReference>
<dbReference type="GO" id="GO:0005829">
    <property type="term" value="C:cytosol"/>
    <property type="evidence" value="ECO:0007669"/>
    <property type="project" value="TreeGrafter"/>
</dbReference>
<dbReference type="EC" id="2.7.2.11" evidence="9"/>
<feature type="domain" description="PUA" evidence="8">
    <location>
        <begin position="293"/>
        <end position="376"/>
    </location>
</feature>
<dbReference type="GO" id="GO:0008652">
    <property type="term" value="P:amino acid biosynthetic process"/>
    <property type="evidence" value="ECO:0007669"/>
    <property type="project" value="UniProtKB-KW"/>
</dbReference>
<evidence type="ECO:0000313" key="9">
    <source>
        <dbReference type="EMBL" id="VAW36184.1"/>
    </source>
</evidence>
<keyword evidence="2" id="KW-0028">Amino-acid biosynthesis</keyword>
<dbReference type="InterPro" id="IPR015947">
    <property type="entry name" value="PUA-like_sf"/>
</dbReference>
<dbReference type="SUPFAM" id="SSF53633">
    <property type="entry name" value="Carbamate kinase-like"/>
    <property type="match status" value="1"/>
</dbReference>
<keyword evidence="5" id="KW-0547">Nucleotide-binding</keyword>
<dbReference type="InterPro" id="IPR041739">
    <property type="entry name" value="G5K_ProB"/>
</dbReference>